<name>A0AAV7NTF7_PLEWA</name>
<reference evidence="2" key="1">
    <citation type="journal article" date="2022" name="bioRxiv">
        <title>Sequencing and chromosome-scale assembly of the giantPleurodeles waltlgenome.</title>
        <authorList>
            <person name="Brown T."/>
            <person name="Elewa A."/>
            <person name="Iarovenko S."/>
            <person name="Subramanian E."/>
            <person name="Araus A.J."/>
            <person name="Petzold A."/>
            <person name="Susuki M."/>
            <person name="Suzuki K.-i.T."/>
            <person name="Hayashi T."/>
            <person name="Toyoda A."/>
            <person name="Oliveira C."/>
            <person name="Osipova E."/>
            <person name="Leigh N.D."/>
            <person name="Simon A."/>
            <person name="Yun M.H."/>
        </authorList>
    </citation>
    <scope>NUCLEOTIDE SEQUENCE</scope>
    <source>
        <strain evidence="2">20211129_DDA</strain>
        <tissue evidence="2">Liver</tissue>
    </source>
</reference>
<dbReference type="EMBL" id="JANPWB010000012">
    <property type="protein sequence ID" value="KAJ1119191.1"/>
    <property type="molecule type" value="Genomic_DNA"/>
</dbReference>
<evidence type="ECO:0000313" key="2">
    <source>
        <dbReference type="EMBL" id="KAJ1119191.1"/>
    </source>
</evidence>
<keyword evidence="1" id="KW-0812">Transmembrane</keyword>
<keyword evidence="3" id="KW-1185">Reference proteome</keyword>
<keyword evidence="1" id="KW-1133">Transmembrane helix</keyword>
<protein>
    <submittedName>
        <fullName evidence="2">Uncharacterized protein</fullName>
    </submittedName>
</protein>
<accession>A0AAV7NTF7</accession>
<feature type="transmembrane region" description="Helical" evidence="1">
    <location>
        <begin position="21"/>
        <end position="37"/>
    </location>
</feature>
<proteinExistence type="predicted"/>
<dbReference type="AlphaFoldDB" id="A0AAV7NTF7"/>
<sequence length="142" mass="16221">MSRRGMRHKLNIRLGTQPRRAVGPFKLIVVLLLYWLYSKMALADLEAWYEIHGRWFGTLPKGLLVRNGVRSNAGSADSVLMKGWTELLIAKEAISNWALESCPIEIDPPFQSFYSVCTLDNYIDAKLSRETQIISDIRNCFS</sequence>
<evidence type="ECO:0000256" key="1">
    <source>
        <dbReference type="SAM" id="Phobius"/>
    </source>
</evidence>
<comment type="caution">
    <text evidence="2">The sequence shown here is derived from an EMBL/GenBank/DDBJ whole genome shotgun (WGS) entry which is preliminary data.</text>
</comment>
<dbReference type="Proteomes" id="UP001066276">
    <property type="component" value="Chromosome 8"/>
</dbReference>
<keyword evidence="1" id="KW-0472">Membrane</keyword>
<organism evidence="2 3">
    <name type="scientific">Pleurodeles waltl</name>
    <name type="common">Iberian ribbed newt</name>
    <dbReference type="NCBI Taxonomy" id="8319"/>
    <lineage>
        <taxon>Eukaryota</taxon>
        <taxon>Metazoa</taxon>
        <taxon>Chordata</taxon>
        <taxon>Craniata</taxon>
        <taxon>Vertebrata</taxon>
        <taxon>Euteleostomi</taxon>
        <taxon>Amphibia</taxon>
        <taxon>Batrachia</taxon>
        <taxon>Caudata</taxon>
        <taxon>Salamandroidea</taxon>
        <taxon>Salamandridae</taxon>
        <taxon>Pleurodelinae</taxon>
        <taxon>Pleurodeles</taxon>
    </lineage>
</organism>
<evidence type="ECO:0000313" key="3">
    <source>
        <dbReference type="Proteomes" id="UP001066276"/>
    </source>
</evidence>
<gene>
    <name evidence="2" type="ORF">NDU88_007377</name>
</gene>